<accession>A0ACC0ZRM8</accession>
<keyword evidence="2" id="KW-1185">Reference proteome</keyword>
<evidence type="ECO:0000313" key="1">
    <source>
        <dbReference type="EMBL" id="KAJ0054726.1"/>
    </source>
</evidence>
<reference evidence="2" key="1">
    <citation type="journal article" date="2023" name="G3 (Bethesda)">
        <title>Genome assembly and association tests identify interacting loci associated with vigor, precocity, and sex in interspecific pistachio rootstocks.</title>
        <authorList>
            <person name="Palmer W."/>
            <person name="Jacygrad E."/>
            <person name="Sagayaradj S."/>
            <person name="Cavanaugh K."/>
            <person name="Han R."/>
            <person name="Bertier L."/>
            <person name="Beede B."/>
            <person name="Kafkas S."/>
            <person name="Golino D."/>
            <person name="Preece J."/>
            <person name="Michelmore R."/>
        </authorList>
    </citation>
    <scope>NUCLEOTIDE SEQUENCE [LARGE SCALE GENOMIC DNA]</scope>
</reference>
<dbReference type="EMBL" id="CM047736">
    <property type="protein sequence ID" value="KAJ0054726.1"/>
    <property type="molecule type" value="Genomic_DNA"/>
</dbReference>
<organism evidence="1 2">
    <name type="scientific">Pistacia integerrima</name>
    <dbReference type="NCBI Taxonomy" id="434235"/>
    <lineage>
        <taxon>Eukaryota</taxon>
        <taxon>Viridiplantae</taxon>
        <taxon>Streptophyta</taxon>
        <taxon>Embryophyta</taxon>
        <taxon>Tracheophyta</taxon>
        <taxon>Spermatophyta</taxon>
        <taxon>Magnoliopsida</taxon>
        <taxon>eudicotyledons</taxon>
        <taxon>Gunneridae</taxon>
        <taxon>Pentapetalae</taxon>
        <taxon>rosids</taxon>
        <taxon>malvids</taxon>
        <taxon>Sapindales</taxon>
        <taxon>Anacardiaceae</taxon>
        <taxon>Pistacia</taxon>
    </lineage>
</organism>
<comment type="caution">
    <text evidence="1">The sequence shown here is derived from an EMBL/GenBank/DDBJ whole genome shotgun (WGS) entry which is preliminary data.</text>
</comment>
<protein>
    <submittedName>
        <fullName evidence="1">Uncharacterized protein</fullName>
    </submittedName>
</protein>
<evidence type="ECO:0000313" key="2">
    <source>
        <dbReference type="Proteomes" id="UP001163603"/>
    </source>
</evidence>
<name>A0ACC0ZRM8_9ROSI</name>
<dbReference type="Proteomes" id="UP001163603">
    <property type="component" value="Chromosome 1"/>
</dbReference>
<sequence length="744" mass="81748">MKGREIESHPLLRGGSRVYNFTHDFSSAQIQSLTAICETLIPSLPIDTINKQHTDNEAIRSFYKASASHPPIPHQVAGFLLKRAQPKAVFVVRLILTLLSFRLGTLLLCGYHCLDWKWPFINKFSEIPVERREEILKKWSRGKFLLPPRVAFAMIKVFCSYVFFSGTDENSENPAWKAIGFHPDTKETLKRPKEERPLHKGVIETIYEDDATLLQSLSRKGLEVTEVPEEDAYEIKCDVVIVGSGCGGGVAASVLASSGQKVLVLEKGNYFVAEDYSSLEGPSMLELYDSGGIQTSDDGKFLVLAGSTVGGGSAVNWSASIKTPDFVLREWSVDHKIPLFGCSDYQSAMDVVWKRIGVTEKCNQEGFQNQVLRKGCENLGLKVESVARNSSEDHYCGSCNYGCRTGDKKGTDTTWLVDAVDNGAVILTGCKAEKFILENNNNSNASKRKKCLGVIATALNKNITKKLKIKAKVSVSACGSLLTPPLMISSGLKNPNIGKNLHLHPVLMVWGYFPEYMTELKGKSYEGGIITSIHKVVSEESNVKAIIETPAIAPASFAALSPWTSGREFKERMVKFGRTAHLFALVRDEGSGEVKREGIIKYNLKQIDKENIKIGLRLALRMLIGAGAVEVGTLRSDGQRIKCKGVKEEELEEFLDSVDVVGGLNSRNENWGGYFSAHQMGSCRMGANEEESGVDLNGESWEAEGLFVCDGSVLPTAVGVNPMITIESTAYCLSKNIAKLMQQT</sequence>
<gene>
    <name evidence="1" type="ORF">Pint_01694</name>
</gene>
<proteinExistence type="predicted"/>